<proteinExistence type="predicted"/>
<dbReference type="InterPro" id="IPR003781">
    <property type="entry name" value="CoA-bd"/>
</dbReference>
<evidence type="ECO:0000313" key="2">
    <source>
        <dbReference type="EMBL" id="NHE56365.1"/>
    </source>
</evidence>
<accession>A0ABX0H4L6</accession>
<name>A0ABX0H4L6_9BACT</name>
<keyword evidence="3" id="KW-1185">Reference proteome</keyword>
<dbReference type="Proteomes" id="UP000649799">
    <property type="component" value="Unassembled WGS sequence"/>
</dbReference>
<dbReference type="SUPFAM" id="SSF51735">
    <property type="entry name" value="NAD(P)-binding Rossmann-fold domains"/>
    <property type="match status" value="1"/>
</dbReference>
<gene>
    <name evidence="2" type="ORF">G9Q97_06010</name>
</gene>
<sequence>MTKDKKTVIIGASPNTSRYAYTAARMLRDKGVPFVPVGIKTGEVFGKEIMNLREKPFIPDVHTITLYIGPKNQPEWYSYILSLSPTRMIFNPGTENVEFMEMAEAKGVEVLAACNLVMLQTSQF</sequence>
<dbReference type="Pfam" id="PF13380">
    <property type="entry name" value="CoA_binding_2"/>
    <property type="match status" value="1"/>
</dbReference>
<feature type="domain" description="CoA-binding" evidence="1">
    <location>
        <begin position="5"/>
        <end position="119"/>
    </location>
</feature>
<dbReference type="Gene3D" id="3.40.50.720">
    <property type="entry name" value="NAD(P)-binding Rossmann-like Domain"/>
    <property type="match status" value="1"/>
</dbReference>
<organism evidence="2 3">
    <name type="scientific">Cyclobacterium plantarum</name>
    <dbReference type="NCBI Taxonomy" id="2716263"/>
    <lineage>
        <taxon>Bacteria</taxon>
        <taxon>Pseudomonadati</taxon>
        <taxon>Bacteroidota</taxon>
        <taxon>Cytophagia</taxon>
        <taxon>Cytophagales</taxon>
        <taxon>Cyclobacteriaceae</taxon>
        <taxon>Cyclobacterium</taxon>
    </lineage>
</organism>
<dbReference type="RefSeq" id="WP_166144160.1">
    <property type="nucleotide sequence ID" value="NZ_JAANYN010000002.1"/>
</dbReference>
<comment type="caution">
    <text evidence="2">The sequence shown here is derived from an EMBL/GenBank/DDBJ whole genome shotgun (WGS) entry which is preliminary data.</text>
</comment>
<evidence type="ECO:0000259" key="1">
    <source>
        <dbReference type="Pfam" id="PF13380"/>
    </source>
</evidence>
<dbReference type="InterPro" id="IPR036291">
    <property type="entry name" value="NAD(P)-bd_dom_sf"/>
</dbReference>
<evidence type="ECO:0000313" key="3">
    <source>
        <dbReference type="Proteomes" id="UP000649799"/>
    </source>
</evidence>
<protein>
    <submittedName>
        <fullName evidence="2">CoA-binding protein</fullName>
    </submittedName>
</protein>
<reference evidence="2 3" key="1">
    <citation type="submission" date="2020-03" db="EMBL/GenBank/DDBJ databases">
        <title>Cyclobacterium plantarum sp. nov., a marine bacterium isolated from a coastal-marine wetland.</title>
        <authorList>
            <person name="Sanchez-Porro C."/>
            <person name="Ventosa A."/>
            <person name="Amoozegar M."/>
        </authorList>
    </citation>
    <scope>NUCLEOTIDE SEQUENCE [LARGE SCALE GENOMIC DNA]</scope>
    <source>
        <strain evidence="2 3">GBPx2</strain>
    </source>
</reference>
<dbReference type="EMBL" id="JAANYN010000002">
    <property type="protein sequence ID" value="NHE56365.1"/>
    <property type="molecule type" value="Genomic_DNA"/>
</dbReference>